<feature type="domain" description="DWNN" evidence="9">
    <location>
        <begin position="141"/>
        <end position="212"/>
    </location>
</feature>
<feature type="domain" description="RING-type" evidence="8">
    <location>
        <begin position="369"/>
        <end position="410"/>
    </location>
</feature>
<organism evidence="10 11">
    <name type="scientific">Myodes glareolus</name>
    <name type="common">Bank vole</name>
    <name type="synonym">Clethrionomys glareolus</name>
    <dbReference type="NCBI Taxonomy" id="447135"/>
    <lineage>
        <taxon>Eukaryota</taxon>
        <taxon>Metazoa</taxon>
        <taxon>Chordata</taxon>
        <taxon>Craniata</taxon>
        <taxon>Vertebrata</taxon>
        <taxon>Euteleostomi</taxon>
        <taxon>Mammalia</taxon>
        <taxon>Eutheria</taxon>
        <taxon>Euarchontoglires</taxon>
        <taxon>Glires</taxon>
        <taxon>Rodentia</taxon>
        <taxon>Myomorpha</taxon>
        <taxon>Muroidea</taxon>
        <taxon>Cricetidae</taxon>
        <taxon>Arvicolinae</taxon>
        <taxon>Myodes</taxon>
    </lineage>
</organism>
<feature type="compositionally biased region" description="Polar residues" evidence="7">
    <location>
        <begin position="457"/>
        <end position="468"/>
    </location>
</feature>
<name>A0AAW0JV93_MYOGA</name>
<evidence type="ECO:0000259" key="9">
    <source>
        <dbReference type="PROSITE" id="PS51282"/>
    </source>
</evidence>
<dbReference type="Pfam" id="PF04564">
    <property type="entry name" value="U-box"/>
    <property type="match status" value="1"/>
</dbReference>
<proteinExistence type="predicted"/>
<dbReference type="GO" id="GO:0006511">
    <property type="term" value="P:ubiquitin-dependent protein catabolic process"/>
    <property type="evidence" value="ECO:0007669"/>
    <property type="project" value="TreeGrafter"/>
</dbReference>
<feature type="compositionally biased region" description="Basic residues" evidence="7">
    <location>
        <begin position="864"/>
        <end position="873"/>
    </location>
</feature>
<keyword evidence="4" id="KW-0862">Zinc</keyword>
<evidence type="ECO:0008006" key="12">
    <source>
        <dbReference type="Google" id="ProtNLM"/>
    </source>
</evidence>
<feature type="compositionally biased region" description="Basic residues" evidence="7">
    <location>
        <begin position="674"/>
        <end position="709"/>
    </location>
</feature>
<feature type="compositionally biased region" description="Basic and acidic residues" evidence="7">
    <location>
        <begin position="888"/>
        <end position="903"/>
    </location>
</feature>
<feature type="region of interest" description="Disordered" evidence="7">
    <location>
        <begin position="796"/>
        <end position="951"/>
    </location>
</feature>
<accession>A0AAW0JV93</accession>
<feature type="compositionally biased region" description="Basic residues" evidence="7">
    <location>
        <begin position="617"/>
        <end position="627"/>
    </location>
</feature>
<feature type="compositionally biased region" description="Polar residues" evidence="7">
    <location>
        <begin position="496"/>
        <end position="524"/>
    </location>
</feature>
<dbReference type="GO" id="GO:0005634">
    <property type="term" value="C:nucleus"/>
    <property type="evidence" value="ECO:0007669"/>
    <property type="project" value="UniProtKB-SubCell"/>
</dbReference>
<dbReference type="PROSITE" id="PS51282">
    <property type="entry name" value="DWNN"/>
    <property type="match status" value="1"/>
</dbReference>
<evidence type="ECO:0000256" key="2">
    <source>
        <dbReference type="ARBA" id="ARBA00022723"/>
    </source>
</evidence>
<dbReference type="PANTHER" id="PTHR15439">
    <property type="entry name" value="RETINOBLASTOMA-BINDING PROTEIN 6"/>
    <property type="match status" value="1"/>
</dbReference>
<feature type="compositionally biased region" description="Basic and acidic residues" evidence="7">
    <location>
        <begin position="1035"/>
        <end position="1065"/>
    </location>
</feature>
<keyword evidence="2" id="KW-0479">Metal-binding</keyword>
<evidence type="ECO:0000259" key="8">
    <source>
        <dbReference type="PROSITE" id="PS50089"/>
    </source>
</evidence>
<evidence type="ECO:0000256" key="7">
    <source>
        <dbReference type="SAM" id="MobiDB-lite"/>
    </source>
</evidence>
<feature type="compositionally biased region" description="Pro residues" evidence="7">
    <location>
        <begin position="446"/>
        <end position="455"/>
    </location>
</feature>
<comment type="subcellular location">
    <subcellularLocation>
        <location evidence="1">Nucleus</location>
    </subcellularLocation>
</comment>
<keyword evidence="3 6" id="KW-0863">Zinc-finger</keyword>
<dbReference type="Gene3D" id="3.10.20.90">
    <property type="entry name" value="Phosphatidylinositol 3-kinase Catalytic Subunit, Chain A, domain 1"/>
    <property type="match status" value="1"/>
</dbReference>
<feature type="region of interest" description="Disordered" evidence="7">
    <location>
        <begin position="609"/>
        <end position="729"/>
    </location>
</feature>
<feature type="region of interest" description="Disordered" evidence="7">
    <location>
        <begin position="276"/>
        <end position="301"/>
    </location>
</feature>
<feature type="non-terminal residue" evidence="10">
    <location>
        <position position="1"/>
    </location>
</feature>
<dbReference type="Gene3D" id="3.30.40.10">
    <property type="entry name" value="Zinc/RING finger domain, C3HC4 (zinc finger)"/>
    <property type="match status" value="1"/>
</dbReference>
<feature type="compositionally biased region" description="Polar residues" evidence="7">
    <location>
        <begin position="283"/>
        <end position="295"/>
    </location>
</feature>
<evidence type="ECO:0000313" key="10">
    <source>
        <dbReference type="EMBL" id="KAK7830625.1"/>
    </source>
</evidence>
<comment type="caution">
    <text evidence="10">The sequence shown here is derived from an EMBL/GenBank/DDBJ whole genome shotgun (WGS) entry which is preliminary data.</text>
</comment>
<dbReference type="InterPro" id="IPR014891">
    <property type="entry name" value="DWNN_domain"/>
</dbReference>
<dbReference type="PROSITE" id="PS50089">
    <property type="entry name" value="ZF_RING_2"/>
    <property type="match status" value="1"/>
</dbReference>
<sequence>LCCAGNEGSTLDEPRDSSAEPLIYSTGTAGHLSCNKNKMSLWPRAPNLLLNPHFKESYYTGVRLNQTKLQCLRSVAHFQISAHLPMSPSETQSGTKQSDPNDNLVKSFSSNYGSLQSHDHLGSVLGDTTKHTESSATMPCVHYKFASKLNYDIIIFDGPHISVCDLKKQIMGKEKLKATKNDLQITSEQTKEEYTDNALIPKYSSVIVRRIPTVGVQSTRKTSVIRQAANLAEANASEEDKIKAMMLQSSQMYNPFNYVKKSLGPPTPFHDRFRSGKPDHYNKNCSTNGVENSSGRRLRKSSGIPRSFMMEVKDPHMKGVMLTNTGKYVIPMIDAEAYAIGKKEKPPFLPEEPSSSLEEDDAAPDEFLCLICKDIMTDAAITPCCGNSYCDECIRTALLESDTHTCPACHQDDVSPDSLVANKSLRQAVNNFKNETDYTKSLRTQSPPPPPPVAPPRSQSEISQKTQGPSLPATPVLVPAPPPPLDQPPPPISPPRSQSEISQKTQGPSLPANTSPCACSTTSFGPAASPCMASSSTRYSVPPPGFPPAPANLYGVPPGVQTAHSNTIPTTQALPLSREEFYRVQRCLREEEKKKSKLELTNNFAKELMGNKQIQKEHRRSFSRSKRPYGGSSYSRNSYTYSKSRSCSTRSRSYSRSFSRLHSCSYSRSPPYPRRGRDKSRKDRSRSRSRGYHRSRSRSPLYRHHHSRSRSPQAFWGQPPTKRNVPRGETEHEYFNKNRDVPSADDTKGYHGWSVDFRDPFEKERYREWEREYQEWYEQYYKGCALGANREDLSPETLLPLNSRNSPFRGGGGEDYAAGQSHRNRNLGGDYPEKLSTRDRHNQKDNTKSEEKESDTIPGDDKGNKHKKRRKQRKGEERESSLNPELLETPRKSREPSGVDDTKTLIVLPSRDDATPSLKQTREKKISQKLKVTKPNGKVSKPNGKVMGLLRPRRKIIKTMEEYDIDNTAPVDDFKWDKDDFASEKDIKSTQPMQSVGKPSSTMKNVTVIVKDTEEELQSENSEAHQGGSASSEKGGTKDRDHSVLEKEIPNKGKSSAHPEKESTMDRLNGQGNCKNLSQSFKETRTSDKRESICGSSNKDFTPGRDKKMNYDKGEYSSSKRVVVFPGTAEYIWPRAPGMFQECVLLVLLLLLPLLISALLHGPEFSGRSGGSARGAAFHLMVLPDLDALAYSSGRWWGDGVKMRVEGQGEIGSAQTITMGSKPQNIYLFQLNGSIKWTPAMFLA</sequence>
<dbReference type="GO" id="GO:0016567">
    <property type="term" value="P:protein ubiquitination"/>
    <property type="evidence" value="ECO:0007669"/>
    <property type="project" value="InterPro"/>
</dbReference>
<feature type="compositionally biased region" description="Low complexity" evidence="7">
    <location>
        <begin position="638"/>
        <end position="669"/>
    </location>
</feature>
<evidence type="ECO:0000313" key="11">
    <source>
        <dbReference type="Proteomes" id="UP001488838"/>
    </source>
</evidence>
<dbReference type="InterPro" id="IPR001841">
    <property type="entry name" value="Znf_RING"/>
</dbReference>
<protein>
    <recommendedName>
        <fullName evidence="12">RING-type domain-containing protein</fullName>
    </recommendedName>
</protein>
<gene>
    <name evidence="10" type="ORF">U0070_018350</name>
</gene>
<dbReference type="InterPro" id="IPR033489">
    <property type="entry name" value="RBBP6"/>
</dbReference>
<dbReference type="Proteomes" id="UP001488838">
    <property type="component" value="Unassembled WGS sequence"/>
</dbReference>
<feature type="compositionally biased region" description="Polar residues" evidence="7">
    <location>
        <begin position="1070"/>
        <end position="1081"/>
    </location>
</feature>
<feature type="compositionally biased region" description="Polar residues" evidence="7">
    <location>
        <begin position="88"/>
        <end position="109"/>
    </location>
</feature>
<evidence type="ECO:0000256" key="4">
    <source>
        <dbReference type="ARBA" id="ARBA00022833"/>
    </source>
</evidence>
<reference evidence="10 11" key="1">
    <citation type="journal article" date="2023" name="bioRxiv">
        <title>Conserved and derived expression patterns and positive selection on dental genes reveal complex evolutionary context of ever-growing rodent molars.</title>
        <authorList>
            <person name="Calamari Z.T."/>
            <person name="Song A."/>
            <person name="Cohen E."/>
            <person name="Akter M."/>
            <person name="Roy R.D."/>
            <person name="Hallikas O."/>
            <person name="Christensen M.M."/>
            <person name="Li P."/>
            <person name="Marangoni P."/>
            <person name="Jernvall J."/>
            <person name="Klein O.D."/>
        </authorList>
    </citation>
    <scope>NUCLEOTIDE SEQUENCE [LARGE SCALE GENOMIC DNA]</scope>
    <source>
        <strain evidence="10">V071</strain>
    </source>
</reference>
<evidence type="ECO:0000256" key="6">
    <source>
        <dbReference type="PROSITE-ProRule" id="PRU00175"/>
    </source>
</evidence>
<dbReference type="GO" id="GO:0006397">
    <property type="term" value="P:mRNA processing"/>
    <property type="evidence" value="ECO:0007669"/>
    <property type="project" value="InterPro"/>
</dbReference>
<feature type="compositionally biased region" description="Basic and acidic residues" evidence="7">
    <location>
        <begin position="1082"/>
        <end position="1092"/>
    </location>
</feature>
<dbReference type="InterPro" id="IPR003613">
    <property type="entry name" value="Ubox_domain"/>
</dbReference>
<keyword evidence="5" id="KW-0539">Nucleus</keyword>
<dbReference type="GO" id="GO:0008270">
    <property type="term" value="F:zinc ion binding"/>
    <property type="evidence" value="ECO:0007669"/>
    <property type="project" value="UniProtKB-KW"/>
</dbReference>
<dbReference type="EMBL" id="JBBHLL010000017">
    <property type="protein sequence ID" value="KAK7830625.1"/>
    <property type="molecule type" value="Genomic_DNA"/>
</dbReference>
<evidence type="ECO:0000256" key="1">
    <source>
        <dbReference type="ARBA" id="ARBA00004123"/>
    </source>
</evidence>
<feature type="region of interest" description="Disordered" evidence="7">
    <location>
        <begin position="85"/>
        <end position="109"/>
    </location>
</feature>
<evidence type="ECO:0000256" key="5">
    <source>
        <dbReference type="ARBA" id="ARBA00023242"/>
    </source>
</evidence>
<dbReference type="InterPro" id="IPR013083">
    <property type="entry name" value="Znf_RING/FYVE/PHD"/>
</dbReference>
<feature type="compositionally biased region" description="Pro residues" evidence="7">
    <location>
        <begin position="541"/>
        <end position="550"/>
    </location>
</feature>
<feature type="region of interest" description="Disordered" evidence="7">
    <location>
        <begin position="436"/>
        <end position="567"/>
    </location>
</feature>
<evidence type="ECO:0000256" key="3">
    <source>
        <dbReference type="ARBA" id="ARBA00022771"/>
    </source>
</evidence>
<dbReference type="CDD" id="cd16620">
    <property type="entry name" value="vRING-HC-C4C4_RBBP6"/>
    <property type="match status" value="1"/>
</dbReference>
<dbReference type="Gene3D" id="4.10.60.10">
    <property type="entry name" value="Zinc finger, CCHC-type"/>
    <property type="match status" value="1"/>
</dbReference>
<dbReference type="GO" id="GO:0061630">
    <property type="term" value="F:ubiquitin protein ligase activity"/>
    <property type="evidence" value="ECO:0007669"/>
    <property type="project" value="InterPro"/>
</dbReference>
<dbReference type="SMART" id="SM01180">
    <property type="entry name" value="DWNN"/>
    <property type="match status" value="1"/>
</dbReference>
<dbReference type="AlphaFoldDB" id="A0AAW0JV93"/>
<feature type="compositionally biased region" description="Basic and acidic residues" evidence="7">
    <location>
        <begin position="831"/>
        <end position="863"/>
    </location>
</feature>
<dbReference type="Pfam" id="PF08783">
    <property type="entry name" value="DWNN"/>
    <property type="match status" value="1"/>
</dbReference>
<feature type="compositionally biased region" description="Pro residues" evidence="7">
    <location>
        <begin position="478"/>
        <end position="494"/>
    </location>
</feature>
<feature type="compositionally biased region" description="Basic and acidic residues" evidence="7">
    <location>
        <begin position="910"/>
        <end position="926"/>
    </location>
</feature>
<dbReference type="PANTHER" id="PTHR15439:SF0">
    <property type="entry name" value="CELL DIVISION CYCLE AND APOPTOSIS REGULATOR PROTEIN 1-RELATED"/>
    <property type="match status" value="1"/>
</dbReference>
<feature type="region of interest" description="Disordered" evidence="7">
    <location>
        <begin position="984"/>
        <end position="1108"/>
    </location>
</feature>
<feature type="compositionally biased region" description="Polar residues" evidence="7">
    <location>
        <begin position="989"/>
        <end position="1005"/>
    </location>
</feature>
<dbReference type="SUPFAM" id="SSF57850">
    <property type="entry name" value="RING/U-box"/>
    <property type="match status" value="1"/>
</dbReference>
<keyword evidence="11" id="KW-1185">Reference proteome</keyword>